<dbReference type="EMBL" id="AMGV01000022">
    <property type="protein sequence ID" value="KEF51656.1"/>
    <property type="molecule type" value="Genomic_DNA"/>
</dbReference>
<dbReference type="Proteomes" id="UP000027920">
    <property type="component" value="Unassembled WGS sequence"/>
</dbReference>
<evidence type="ECO:0000313" key="2">
    <source>
        <dbReference type="Proteomes" id="UP000027920"/>
    </source>
</evidence>
<organism evidence="1 2">
    <name type="scientific">Exophiala aquamarina CBS 119918</name>
    <dbReference type="NCBI Taxonomy" id="1182545"/>
    <lineage>
        <taxon>Eukaryota</taxon>
        <taxon>Fungi</taxon>
        <taxon>Dikarya</taxon>
        <taxon>Ascomycota</taxon>
        <taxon>Pezizomycotina</taxon>
        <taxon>Eurotiomycetes</taxon>
        <taxon>Chaetothyriomycetidae</taxon>
        <taxon>Chaetothyriales</taxon>
        <taxon>Herpotrichiellaceae</taxon>
        <taxon>Exophiala</taxon>
    </lineage>
</organism>
<proteinExistence type="predicted"/>
<reference evidence="1 2" key="1">
    <citation type="submission" date="2013-03" db="EMBL/GenBank/DDBJ databases">
        <title>The Genome Sequence of Exophiala aquamarina CBS 119918.</title>
        <authorList>
            <consortium name="The Broad Institute Genomics Platform"/>
            <person name="Cuomo C."/>
            <person name="de Hoog S."/>
            <person name="Gorbushina A."/>
            <person name="Walker B."/>
            <person name="Young S.K."/>
            <person name="Zeng Q."/>
            <person name="Gargeya S."/>
            <person name="Fitzgerald M."/>
            <person name="Haas B."/>
            <person name="Abouelleil A."/>
            <person name="Allen A.W."/>
            <person name="Alvarado L."/>
            <person name="Arachchi H.M."/>
            <person name="Berlin A.M."/>
            <person name="Chapman S.B."/>
            <person name="Gainer-Dewar J."/>
            <person name="Goldberg J."/>
            <person name="Griggs A."/>
            <person name="Gujja S."/>
            <person name="Hansen M."/>
            <person name="Howarth C."/>
            <person name="Imamovic A."/>
            <person name="Ireland A."/>
            <person name="Larimer J."/>
            <person name="McCowan C."/>
            <person name="Murphy C."/>
            <person name="Pearson M."/>
            <person name="Poon T.W."/>
            <person name="Priest M."/>
            <person name="Roberts A."/>
            <person name="Saif S."/>
            <person name="Shea T."/>
            <person name="Sisk P."/>
            <person name="Sykes S."/>
            <person name="Wortman J."/>
            <person name="Nusbaum C."/>
            <person name="Birren B."/>
        </authorList>
    </citation>
    <scope>NUCLEOTIDE SEQUENCE [LARGE SCALE GENOMIC DNA]</scope>
    <source>
        <strain evidence="1 2">CBS 119918</strain>
    </source>
</reference>
<dbReference type="VEuPathDB" id="FungiDB:A1O9_12291"/>
<dbReference type="STRING" id="1182545.A0A072NVM8"/>
<dbReference type="RefSeq" id="XP_013254246.1">
    <property type="nucleotide sequence ID" value="XM_013398792.1"/>
</dbReference>
<evidence type="ECO:0000313" key="1">
    <source>
        <dbReference type="EMBL" id="KEF51656.1"/>
    </source>
</evidence>
<sequence length="58" mass="6603">MATPDSMRRLLAAARNGRVPVLWSKIEYSSPDMADAGLWWRKANLLDVWLKGDPRGFD</sequence>
<comment type="caution">
    <text evidence="1">The sequence shown here is derived from an EMBL/GenBank/DDBJ whole genome shotgun (WGS) entry which is preliminary data.</text>
</comment>
<protein>
    <submittedName>
        <fullName evidence="1">Uncharacterized protein</fullName>
    </submittedName>
</protein>
<accession>A0A072NVM8</accession>
<keyword evidence="2" id="KW-1185">Reference proteome</keyword>
<gene>
    <name evidence="1" type="ORF">A1O9_12291</name>
</gene>
<dbReference type="HOGENOM" id="CLU_2979086_0_0_1"/>
<dbReference type="AlphaFoldDB" id="A0A072NVM8"/>
<dbReference type="GeneID" id="25287185"/>
<name>A0A072NVM8_9EURO</name>
<dbReference type="OrthoDB" id="1739143at2759"/>